<dbReference type="InterPro" id="IPR018289">
    <property type="entry name" value="MULE_transposase_dom"/>
</dbReference>
<feature type="domain" description="SWIM-type" evidence="6">
    <location>
        <begin position="594"/>
        <end position="630"/>
    </location>
</feature>
<comment type="caution">
    <text evidence="7">The sequence shown here is derived from an EMBL/GenBank/DDBJ whole genome shotgun (WGS) entry which is preliminary data.</text>
</comment>
<dbReference type="InterPro" id="IPR007527">
    <property type="entry name" value="Znf_SWIM"/>
</dbReference>
<keyword evidence="8" id="KW-1185">Reference proteome</keyword>
<accession>A0AAN9EFM4</accession>
<dbReference type="PROSITE" id="PS50966">
    <property type="entry name" value="ZF_SWIM"/>
    <property type="match status" value="1"/>
</dbReference>
<gene>
    <name evidence="7" type="ORF">RIF29_29805</name>
</gene>
<reference evidence="7 8" key="1">
    <citation type="submission" date="2024-01" db="EMBL/GenBank/DDBJ databases">
        <title>The genomes of 5 underutilized Papilionoideae crops provide insights into root nodulation and disease resistanc.</title>
        <authorList>
            <person name="Yuan L."/>
        </authorList>
    </citation>
    <scope>NUCLEOTIDE SEQUENCE [LARGE SCALE GENOMIC DNA]</scope>
    <source>
        <strain evidence="7">ZHUSHIDOU_FW_LH</strain>
        <tissue evidence="7">Leaf</tissue>
    </source>
</reference>
<evidence type="ECO:0000256" key="3">
    <source>
        <dbReference type="ARBA" id="ARBA00022833"/>
    </source>
</evidence>
<feature type="region of interest" description="Disordered" evidence="5">
    <location>
        <begin position="713"/>
        <end position="766"/>
    </location>
</feature>
<evidence type="ECO:0000256" key="4">
    <source>
        <dbReference type="PROSITE-ProRule" id="PRU00325"/>
    </source>
</evidence>
<evidence type="ECO:0000256" key="1">
    <source>
        <dbReference type="ARBA" id="ARBA00022723"/>
    </source>
</evidence>
<evidence type="ECO:0000259" key="6">
    <source>
        <dbReference type="PROSITE" id="PS50966"/>
    </source>
</evidence>
<keyword evidence="3" id="KW-0862">Zinc</keyword>
<dbReference type="GO" id="GO:0008270">
    <property type="term" value="F:zinc ion binding"/>
    <property type="evidence" value="ECO:0007669"/>
    <property type="project" value="UniProtKB-KW"/>
</dbReference>
<dbReference type="PANTHER" id="PTHR47718:SF15">
    <property type="entry name" value="PROTEIN FAR1-RELATED SEQUENCE 5-LIKE"/>
    <property type="match status" value="1"/>
</dbReference>
<evidence type="ECO:0000256" key="5">
    <source>
        <dbReference type="SAM" id="MobiDB-lite"/>
    </source>
</evidence>
<dbReference type="EMBL" id="JAYWIO010000006">
    <property type="protein sequence ID" value="KAK7256363.1"/>
    <property type="molecule type" value="Genomic_DNA"/>
</dbReference>
<name>A0AAN9EFM4_CROPI</name>
<keyword evidence="1" id="KW-0479">Metal-binding</keyword>
<protein>
    <recommendedName>
        <fullName evidence="6">SWIM-type domain-containing protein</fullName>
    </recommendedName>
</protein>
<sequence>MDIVMWIQLGEAHNHPLFFASLWWIWKAHNVFCLEQRIIPKFSVLSSIHNLPTLIQDCLLSSGTAPSQPRWVCWEKPSPDFIAILLGDMELGSSGSQPSISSVDFSIPNRICLHRLHPPPLLSPICVHPPWVLIPICLHIPSSDPEPHLSLSSAPFCILKRLRMCEESSSVLVGNTSDSEFVHEAGNEVDHENPEDEYRIDGMEDIGRVRFDLLTGDEVRSLRSVGISTPHIYGSLAHQAGGYDKIGFRKRDMYNMIQKERMTSDGARNKALSYLEELAQTDPGMYWSYTVGDDNHLEKIFWSDGCSRFDYEIFGDVLAFDATYGRNKYNCPLVIFSGVNNHNHTIVFGGAVVSDETEGTYVWLLQQFLSAMKGKDPIAVITDGDMAMKNAIRRVFPNAHHRLCAWHLLRNATSNIGRKKFTTMFRNVMLGDYDVGEFRRRWNVMVHDCGLEENKWVKDLYQRKEMWAASHMRGKFFGGFRTTSRCEGLHAQLGKYLKHSYDLLELVQHFERALNSLRNSEVEADFKSAYGDPVLQTTMESLEKDATRVYTREMFFMCRIFMNKAGKMKVVGCKETPSYVIYTVAYYRNARKCWRVSFDAESVQVKCCCSRFESHGLPCAHIFAVLFFLDIGELPKCVIMERWTKTAKQMHELAVQQQGNWMGDNLVHSRLGGLMSCCRRLCNLASRNGEDYKSVREKVCNEIMVLEGKYDQDDGGAAASSSQGFPSGIMDPVPMKRKGVSGASSSTPAKSKRMRSSSKLAALGFL</sequence>
<dbReference type="InterPro" id="IPR006564">
    <property type="entry name" value="Znf_PMZ"/>
</dbReference>
<evidence type="ECO:0000256" key="2">
    <source>
        <dbReference type="ARBA" id="ARBA00022771"/>
    </source>
</evidence>
<organism evidence="7 8">
    <name type="scientific">Crotalaria pallida</name>
    <name type="common">Smooth rattlebox</name>
    <name type="synonym">Crotalaria striata</name>
    <dbReference type="NCBI Taxonomy" id="3830"/>
    <lineage>
        <taxon>Eukaryota</taxon>
        <taxon>Viridiplantae</taxon>
        <taxon>Streptophyta</taxon>
        <taxon>Embryophyta</taxon>
        <taxon>Tracheophyta</taxon>
        <taxon>Spermatophyta</taxon>
        <taxon>Magnoliopsida</taxon>
        <taxon>eudicotyledons</taxon>
        <taxon>Gunneridae</taxon>
        <taxon>Pentapetalae</taxon>
        <taxon>rosids</taxon>
        <taxon>fabids</taxon>
        <taxon>Fabales</taxon>
        <taxon>Fabaceae</taxon>
        <taxon>Papilionoideae</taxon>
        <taxon>50 kb inversion clade</taxon>
        <taxon>genistoids sensu lato</taxon>
        <taxon>core genistoids</taxon>
        <taxon>Crotalarieae</taxon>
        <taxon>Crotalaria</taxon>
    </lineage>
</organism>
<proteinExistence type="predicted"/>
<dbReference type="Proteomes" id="UP001372338">
    <property type="component" value="Unassembled WGS sequence"/>
</dbReference>
<evidence type="ECO:0000313" key="7">
    <source>
        <dbReference type="EMBL" id="KAK7256363.1"/>
    </source>
</evidence>
<dbReference type="AlphaFoldDB" id="A0AAN9EFM4"/>
<dbReference type="SMART" id="SM00575">
    <property type="entry name" value="ZnF_PMZ"/>
    <property type="match status" value="1"/>
</dbReference>
<evidence type="ECO:0000313" key="8">
    <source>
        <dbReference type="Proteomes" id="UP001372338"/>
    </source>
</evidence>
<dbReference type="Pfam" id="PF10551">
    <property type="entry name" value="MULE"/>
    <property type="match status" value="1"/>
</dbReference>
<dbReference type="PANTHER" id="PTHR47718">
    <property type="entry name" value="OS01G0519700 PROTEIN"/>
    <property type="match status" value="1"/>
</dbReference>
<keyword evidence="2 4" id="KW-0863">Zinc-finger</keyword>